<dbReference type="InterPro" id="IPR050287">
    <property type="entry name" value="MTA/SAH_deaminase"/>
</dbReference>
<gene>
    <name evidence="3" type="ORF">ENJ40_08295</name>
</gene>
<dbReference type="SUPFAM" id="SSF51338">
    <property type="entry name" value="Composite domain of metallo-dependent hydrolases"/>
    <property type="match status" value="1"/>
</dbReference>
<dbReference type="InterPro" id="IPR032466">
    <property type="entry name" value="Metal_Hydrolase"/>
</dbReference>
<dbReference type="GO" id="GO:0016810">
    <property type="term" value="F:hydrolase activity, acting on carbon-nitrogen (but not peptide) bonds"/>
    <property type="evidence" value="ECO:0007669"/>
    <property type="project" value="InterPro"/>
</dbReference>
<evidence type="ECO:0000259" key="2">
    <source>
        <dbReference type="Pfam" id="PF01979"/>
    </source>
</evidence>
<dbReference type="Gene3D" id="2.30.40.10">
    <property type="entry name" value="Urease, subunit C, domain 1"/>
    <property type="match status" value="1"/>
</dbReference>
<dbReference type="InterPro" id="IPR011059">
    <property type="entry name" value="Metal-dep_hydrolase_composite"/>
</dbReference>
<feature type="domain" description="Amidohydrolase-related" evidence="2">
    <location>
        <begin position="63"/>
        <end position="391"/>
    </location>
</feature>
<keyword evidence="1" id="KW-0378">Hydrolase</keyword>
<comment type="caution">
    <text evidence="3">The sequence shown here is derived from an EMBL/GenBank/DDBJ whole genome shotgun (WGS) entry which is preliminary data.</text>
</comment>
<dbReference type="AlphaFoldDB" id="A0A7C3GFH8"/>
<dbReference type="SUPFAM" id="SSF51556">
    <property type="entry name" value="Metallo-dependent hydrolases"/>
    <property type="match status" value="1"/>
</dbReference>
<organism evidence="3">
    <name type="scientific">Thermosulfurimonas dismutans</name>
    <dbReference type="NCBI Taxonomy" id="999894"/>
    <lineage>
        <taxon>Bacteria</taxon>
        <taxon>Pseudomonadati</taxon>
        <taxon>Thermodesulfobacteriota</taxon>
        <taxon>Thermodesulfobacteria</taxon>
        <taxon>Thermodesulfobacteriales</taxon>
        <taxon>Thermodesulfobacteriaceae</taxon>
        <taxon>Thermosulfurimonas</taxon>
    </lineage>
</organism>
<evidence type="ECO:0000313" key="3">
    <source>
        <dbReference type="EMBL" id="HFC98438.1"/>
    </source>
</evidence>
<proteinExistence type="predicted"/>
<dbReference type="PANTHER" id="PTHR43794">
    <property type="entry name" value="AMINOHYDROLASE SSNA-RELATED"/>
    <property type="match status" value="1"/>
</dbReference>
<dbReference type="Gene3D" id="3.20.20.140">
    <property type="entry name" value="Metal-dependent hydrolases"/>
    <property type="match status" value="1"/>
</dbReference>
<protein>
    <submittedName>
        <fullName evidence="3">Amidohydrolase</fullName>
    </submittedName>
</protein>
<evidence type="ECO:0000256" key="1">
    <source>
        <dbReference type="ARBA" id="ARBA00022801"/>
    </source>
</evidence>
<dbReference type="EMBL" id="DRMH01000112">
    <property type="protein sequence ID" value="HFC98438.1"/>
    <property type="molecule type" value="Genomic_DNA"/>
</dbReference>
<accession>A0A7C3GFH8</accession>
<reference evidence="3" key="1">
    <citation type="journal article" date="2020" name="mSystems">
        <title>Genome- and Community-Level Interaction Insights into Carbon Utilization and Element Cycling Functions of Hydrothermarchaeota in Hydrothermal Sediment.</title>
        <authorList>
            <person name="Zhou Z."/>
            <person name="Liu Y."/>
            <person name="Xu W."/>
            <person name="Pan J."/>
            <person name="Luo Z.H."/>
            <person name="Li M."/>
        </authorList>
    </citation>
    <scope>NUCLEOTIDE SEQUENCE [LARGE SCALE GENOMIC DNA]</scope>
    <source>
        <strain evidence="3">HyVt-483</strain>
    </source>
</reference>
<dbReference type="PANTHER" id="PTHR43794:SF11">
    <property type="entry name" value="AMIDOHYDROLASE-RELATED DOMAIN-CONTAINING PROTEIN"/>
    <property type="match status" value="1"/>
</dbReference>
<name>A0A7C3GFH8_9BACT</name>
<dbReference type="InterPro" id="IPR006680">
    <property type="entry name" value="Amidohydro-rel"/>
</dbReference>
<sequence length="404" mass="44823">MEEFPLSHEPVLVRARLIFTARGTLLEDGAVEVRRGRIVDLGPYPELKRTFRGRRVDLGEVLLLPALTNAHTHLELSALRFRLTPTGSFITWVRSLIRKRVELSLEDLRQAAAEALDELWQEGVGLLGEVGNTGITLGLLHESPFHAVYFREIIDFRGKSEIKQFLERSSGRRIVYALSPHAPYTVSPVLIQAIKSWTRAKGRPFSIHVAESPEETLFLAEGSGPIRALLEERGQFHPGFEAPGLSPVAYLERLGVLDEHTICVHVVQVTPADLEILARRRIRPCLCPRSNIFLGVGLPPLPQILAAGLKPCLGTDSLASNDRLSVWAEMEALYHAYPEVAPETYLTMATLWGAQALGKRDMGAIEPGYRAEMIAVSGVLKGPEPLRSFIEGPKTVEVRLYAPF</sequence>
<dbReference type="Pfam" id="PF01979">
    <property type="entry name" value="Amidohydro_1"/>
    <property type="match status" value="1"/>
</dbReference>
<dbReference type="Proteomes" id="UP000886043">
    <property type="component" value="Unassembled WGS sequence"/>
</dbReference>